<feature type="active site" description="Nucleophile" evidence="5">
    <location>
        <position position="13"/>
    </location>
</feature>
<name>A0A0A0D3M4_9PROT</name>
<dbReference type="Pfam" id="PF01451">
    <property type="entry name" value="LMWPc"/>
    <property type="match status" value="1"/>
</dbReference>
<protein>
    <recommendedName>
        <fullName evidence="2">protein-tyrosine-phosphatase</fullName>
        <ecNumber evidence="2">3.1.3.48</ecNumber>
    </recommendedName>
</protein>
<dbReference type="GO" id="GO:0004725">
    <property type="term" value="F:protein tyrosine phosphatase activity"/>
    <property type="evidence" value="ECO:0007669"/>
    <property type="project" value="UniProtKB-EC"/>
</dbReference>
<dbReference type="PANTHER" id="PTHR11717">
    <property type="entry name" value="LOW MOLECULAR WEIGHT PROTEIN TYROSINE PHOSPHATASE"/>
    <property type="match status" value="1"/>
</dbReference>
<keyword evidence="3" id="KW-0378">Hydrolase</keyword>
<organism evidence="7 8">
    <name type="scientific">Inquilinus limosus MP06</name>
    <dbReference type="NCBI Taxonomy" id="1398085"/>
    <lineage>
        <taxon>Bacteria</taxon>
        <taxon>Pseudomonadati</taxon>
        <taxon>Pseudomonadota</taxon>
        <taxon>Alphaproteobacteria</taxon>
        <taxon>Rhodospirillales</taxon>
        <taxon>Rhodospirillaceae</taxon>
        <taxon>Inquilinus</taxon>
    </lineage>
</organism>
<dbReference type="AlphaFoldDB" id="A0A0A0D3M4"/>
<accession>A0A0A0D3M4</accession>
<dbReference type="PANTHER" id="PTHR11717:SF7">
    <property type="entry name" value="LOW MOLECULAR WEIGHT PHOSPHOTYROSINE PROTEIN PHOSPHATASE"/>
    <property type="match status" value="1"/>
</dbReference>
<evidence type="ECO:0000256" key="1">
    <source>
        <dbReference type="ARBA" id="ARBA00011063"/>
    </source>
</evidence>
<dbReference type="SUPFAM" id="SSF52788">
    <property type="entry name" value="Phosphotyrosine protein phosphatases I"/>
    <property type="match status" value="1"/>
</dbReference>
<evidence type="ECO:0000256" key="2">
    <source>
        <dbReference type="ARBA" id="ARBA00013064"/>
    </source>
</evidence>
<feature type="active site" description="Proton donor" evidence="5">
    <location>
        <position position="121"/>
    </location>
</feature>
<dbReference type="EMBL" id="JANX01000287">
    <property type="protein sequence ID" value="KGM32630.1"/>
    <property type="molecule type" value="Genomic_DNA"/>
</dbReference>
<dbReference type="CDD" id="cd16343">
    <property type="entry name" value="LMWPTP"/>
    <property type="match status" value="1"/>
</dbReference>
<evidence type="ECO:0000256" key="5">
    <source>
        <dbReference type="PIRSR" id="PIRSR617867-1"/>
    </source>
</evidence>
<dbReference type="Proteomes" id="UP000029995">
    <property type="component" value="Unassembled WGS sequence"/>
</dbReference>
<keyword evidence="4" id="KW-0904">Protein phosphatase</keyword>
<evidence type="ECO:0000313" key="7">
    <source>
        <dbReference type="EMBL" id="KGM32630.1"/>
    </source>
</evidence>
<dbReference type="InterPro" id="IPR036196">
    <property type="entry name" value="Ptyr_pPase_sf"/>
</dbReference>
<reference evidence="7 8" key="1">
    <citation type="submission" date="2014-01" db="EMBL/GenBank/DDBJ databases">
        <title>Genome sequence determination for a cystic fibrosis isolate, Inquilinus limosus.</title>
        <authorList>
            <person name="Pino M."/>
            <person name="Di Conza J."/>
            <person name="Gutkind G."/>
        </authorList>
    </citation>
    <scope>NUCLEOTIDE SEQUENCE [LARGE SCALE GENOMIC DNA]</scope>
    <source>
        <strain evidence="7 8">MP06</strain>
    </source>
</reference>
<comment type="caution">
    <text evidence="7">The sequence shown here is derived from an EMBL/GenBank/DDBJ whole genome shotgun (WGS) entry which is preliminary data.</text>
</comment>
<dbReference type="EC" id="3.1.3.48" evidence="2"/>
<feature type="active site" description="Nucleophile" evidence="5">
    <location>
        <position position="7"/>
    </location>
</feature>
<evidence type="ECO:0000313" key="8">
    <source>
        <dbReference type="Proteomes" id="UP000029995"/>
    </source>
</evidence>
<dbReference type="SMART" id="SM00226">
    <property type="entry name" value="LMWPc"/>
    <property type="match status" value="1"/>
</dbReference>
<sequence length="154" mass="16681">MRILFVCTGNICRSPTAEGVMRARLAAARLDHAVDSAGTHGFHAGEPPHPPAIRAAAARGYDLLPLRARKLERADFRRFDLLLAMDRGHLDRMRRLAVAGPGRIGLFLDFAPGLEGRDVPDPYYGGSADFEHVLDLVEAGCDALVAALREGRLG</sequence>
<dbReference type="InterPro" id="IPR023485">
    <property type="entry name" value="Ptyr_pPase"/>
</dbReference>
<feature type="domain" description="Phosphotyrosine protein phosphatase I" evidence="6">
    <location>
        <begin position="1"/>
        <end position="147"/>
    </location>
</feature>
<dbReference type="PRINTS" id="PR00719">
    <property type="entry name" value="LMWPTPASE"/>
</dbReference>
<proteinExistence type="inferred from homology"/>
<evidence type="ECO:0000259" key="6">
    <source>
        <dbReference type="SMART" id="SM00226"/>
    </source>
</evidence>
<evidence type="ECO:0000256" key="4">
    <source>
        <dbReference type="ARBA" id="ARBA00022912"/>
    </source>
</evidence>
<comment type="similarity">
    <text evidence="1">Belongs to the low molecular weight phosphotyrosine protein phosphatase family.</text>
</comment>
<dbReference type="Gene3D" id="3.40.50.2300">
    <property type="match status" value="1"/>
</dbReference>
<dbReference type="InterPro" id="IPR050438">
    <property type="entry name" value="LMW_PTPase"/>
</dbReference>
<evidence type="ECO:0000256" key="3">
    <source>
        <dbReference type="ARBA" id="ARBA00022801"/>
    </source>
</evidence>
<gene>
    <name evidence="7" type="ORF">P409_20300</name>
</gene>
<dbReference type="InterPro" id="IPR017867">
    <property type="entry name" value="Tyr_phospatase_low_mol_wt"/>
</dbReference>